<keyword evidence="1" id="KW-1133">Transmembrane helix</keyword>
<name>A0ABN7Y736_9BURK</name>
<dbReference type="Proteomes" id="UP000721236">
    <property type="component" value="Unassembled WGS sequence"/>
</dbReference>
<organism evidence="2 3">
    <name type="scientific">Cupriavidus respiraculi</name>
    <dbReference type="NCBI Taxonomy" id="195930"/>
    <lineage>
        <taxon>Bacteria</taxon>
        <taxon>Pseudomonadati</taxon>
        <taxon>Pseudomonadota</taxon>
        <taxon>Betaproteobacteria</taxon>
        <taxon>Burkholderiales</taxon>
        <taxon>Burkholderiaceae</taxon>
        <taxon>Cupriavidus</taxon>
    </lineage>
</organism>
<gene>
    <name evidence="2" type="ORF">LMG21510_01343</name>
</gene>
<feature type="transmembrane region" description="Helical" evidence="1">
    <location>
        <begin position="259"/>
        <end position="280"/>
    </location>
</feature>
<sequence>MAEMTAASYVFGKDAHEFRCLRNHLRKHKRNSEDFAADIQNAKMAAHHAKRGLPASVVAPTYPQADNSTVRAKSYFEYETGQVEIRQATNTFKRSLWMFLRDGPLQGGAVSCNLATLWQAAKVSDLLHIATVPANAIGTAIGGAAFSVACGVLHIVAGVLARSEGLQKLAAATNAKAKIDGVIQRIDTAKRQREAAVDDAAEVGAALLRHAAKNEDRAQDDARKQIRVGKWRIGYGTMAIAIAALSLTCFVIAGGLSMGGIVIAFVGGLVVAGWVGYAAYRNRQDARRLQAAVAEGKGAGPAMPLEEAIARAVVYLDRNTGIGKEDRAGRRMIKHALMDIGMKREDFWALRFCADDPEVKDSVVDTLKVLIHNLVDGDGARTALAARVNSKRPASQ</sequence>
<reference evidence="2 3" key="1">
    <citation type="submission" date="2021-08" db="EMBL/GenBank/DDBJ databases">
        <authorList>
            <person name="Peeters C."/>
        </authorList>
    </citation>
    <scope>NUCLEOTIDE SEQUENCE [LARGE SCALE GENOMIC DNA]</scope>
    <source>
        <strain evidence="2 3">LMG 21510</strain>
    </source>
</reference>
<keyword evidence="3" id="KW-1185">Reference proteome</keyword>
<protein>
    <recommendedName>
        <fullName evidence="4">Transmembrane protein</fullName>
    </recommendedName>
</protein>
<keyword evidence="1" id="KW-0472">Membrane</keyword>
<keyword evidence="1" id="KW-0812">Transmembrane</keyword>
<evidence type="ECO:0008006" key="4">
    <source>
        <dbReference type="Google" id="ProtNLM"/>
    </source>
</evidence>
<dbReference type="EMBL" id="CAJZAH010000001">
    <property type="protein sequence ID" value="CAG9169128.1"/>
    <property type="molecule type" value="Genomic_DNA"/>
</dbReference>
<accession>A0ABN7Y736</accession>
<comment type="caution">
    <text evidence="2">The sequence shown here is derived from an EMBL/GenBank/DDBJ whole genome shotgun (WGS) entry which is preliminary data.</text>
</comment>
<feature type="transmembrane region" description="Helical" evidence="1">
    <location>
        <begin position="233"/>
        <end position="253"/>
    </location>
</feature>
<proteinExistence type="predicted"/>
<evidence type="ECO:0000256" key="1">
    <source>
        <dbReference type="SAM" id="Phobius"/>
    </source>
</evidence>
<evidence type="ECO:0000313" key="2">
    <source>
        <dbReference type="EMBL" id="CAG9169128.1"/>
    </source>
</evidence>
<evidence type="ECO:0000313" key="3">
    <source>
        <dbReference type="Proteomes" id="UP000721236"/>
    </source>
</evidence>